<dbReference type="RefSeq" id="WP_181615065.1">
    <property type="nucleotide sequence ID" value="NZ_BAABAM010000007.1"/>
</dbReference>
<dbReference type="EMBL" id="JACDUR010000008">
    <property type="protein sequence ID" value="MBA2896380.1"/>
    <property type="molecule type" value="Genomic_DNA"/>
</dbReference>
<keyword evidence="4 6" id="KW-1133">Transmembrane helix</keyword>
<gene>
    <name evidence="7" type="ORF">HNR30_007771</name>
</gene>
<keyword evidence="5 6" id="KW-0472">Membrane</keyword>
<name>A0A7W0HUR7_9ACTN</name>
<dbReference type="GO" id="GO:0035435">
    <property type="term" value="P:phosphate ion transmembrane transport"/>
    <property type="evidence" value="ECO:0007669"/>
    <property type="project" value="TreeGrafter"/>
</dbReference>
<evidence type="ECO:0000256" key="4">
    <source>
        <dbReference type="ARBA" id="ARBA00022989"/>
    </source>
</evidence>
<feature type="transmembrane region" description="Helical" evidence="6">
    <location>
        <begin position="38"/>
        <end position="60"/>
    </location>
</feature>
<dbReference type="GO" id="GO:0016020">
    <property type="term" value="C:membrane"/>
    <property type="evidence" value="ECO:0007669"/>
    <property type="project" value="UniProtKB-SubCell"/>
</dbReference>
<feature type="transmembrane region" description="Helical" evidence="6">
    <location>
        <begin position="123"/>
        <end position="146"/>
    </location>
</feature>
<feature type="transmembrane region" description="Helical" evidence="6">
    <location>
        <begin position="6"/>
        <end position="26"/>
    </location>
</feature>
<reference evidence="7 8" key="1">
    <citation type="submission" date="2020-07" db="EMBL/GenBank/DDBJ databases">
        <title>Genomic Encyclopedia of Type Strains, Phase IV (KMG-IV): sequencing the most valuable type-strain genomes for metagenomic binning, comparative biology and taxonomic classification.</title>
        <authorList>
            <person name="Goeker M."/>
        </authorList>
    </citation>
    <scope>NUCLEOTIDE SEQUENCE [LARGE SCALE GENOMIC DNA]</scope>
    <source>
        <strain evidence="7 8">DSM 45533</strain>
    </source>
</reference>
<dbReference type="PANTHER" id="PTHR11101:SF80">
    <property type="entry name" value="PHOSPHATE TRANSPORTER"/>
    <property type="match status" value="1"/>
</dbReference>
<accession>A0A7W0HUR7</accession>
<evidence type="ECO:0000313" key="7">
    <source>
        <dbReference type="EMBL" id="MBA2896380.1"/>
    </source>
</evidence>
<evidence type="ECO:0000256" key="6">
    <source>
        <dbReference type="SAM" id="Phobius"/>
    </source>
</evidence>
<dbReference type="Proteomes" id="UP000530928">
    <property type="component" value="Unassembled WGS sequence"/>
</dbReference>
<protein>
    <submittedName>
        <fullName evidence="7">PiT family inorganic phosphate transporter</fullName>
    </submittedName>
</protein>
<keyword evidence="2" id="KW-0813">Transport</keyword>
<evidence type="ECO:0000256" key="5">
    <source>
        <dbReference type="ARBA" id="ARBA00023136"/>
    </source>
</evidence>
<feature type="transmembrane region" description="Helical" evidence="6">
    <location>
        <begin position="158"/>
        <end position="177"/>
    </location>
</feature>
<dbReference type="AlphaFoldDB" id="A0A7W0HUR7"/>
<proteinExistence type="predicted"/>
<dbReference type="PANTHER" id="PTHR11101">
    <property type="entry name" value="PHOSPHATE TRANSPORTER"/>
    <property type="match status" value="1"/>
</dbReference>
<feature type="transmembrane region" description="Helical" evidence="6">
    <location>
        <begin position="285"/>
        <end position="306"/>
    </location>
</feature>
<dbReference type="GO" id="GO:0005315">
    <property type="term" value="F:phosphate transmembrane transporter activity"/>
    <property type="evidence" value="ECO:0007669"/>
    <property type="project" value="InterPro"/>
</dbReference>
<evidence type="ECO:0000313" key="8">
    <source>
        <dbReference type="Proteomes" id="UP000530928"/>
    </source>
</evidence>
<comment type="caution">
    <text evidence="7">The sequence shown here is derived from an EMBL/GenBank/DDBJ whole genome shotgun (WGS) entry which is preliminary data.</text>
</comment>
<organism evidence="7 8">
    <name type="scientific">Nonomuraea soli</name>
    <dbReference type="NCBI Taxonomy" id="1032476"/>
    <lineage>
        <taxon>Bacteria</taxon>
        <taxon>Bacillati</taxon>
        <taxon>Actinomycetota</taxon>
        <taxon>Actinomycetes</taxon>
        <taxon>Streptosporangiales</taxon>
        <taxon>Streptosporangiaceae</taxon>
        <taxon>Nonomuraea</taxon>
    </lineage>
</organism>
<feature type="transmembrane region" description="Helical" evidence="6">
    <location>
        <begin position="197"/>
        <end position="218"/>
    </location>
</feature>
<evidence type="ECO:0000256" key="1">
    <source>
        <dbReference type="ARBA" id="ARBA00004141"/>
    </source>
</evidence>
<feature type="transmembrane region" description="Helical" evidence="6">
    <location>
        <begin position="66"/>
        <end position="86"/>
    </location>
</feature>
<dbReference type="InterPro" id="IPR001204">
    <property type="entry name" value="Phos_transporter"/>
</dbReference>
<feature type="transmembrane region" description="Helical" evidence="6">
    <location>
        <begin position="98"/>
        <end position="117"/>
    </location>
</feature>
<evidence type="ECO:0000256" key="3">
    <source>
        <dbReference type="ARBA" id="ARBA00022692"/>
    </source>
</evidence>
<dbReference type="Pfam" id="PF01384">
    <property type="entry name" value="PHO4"/>
    <property type="match status" value="1"/>
</dbReference>
<comment type="subcellular location">
    <subcellularLocation>
        <location evidence="1">Membrane</location>
        <topology evidence="1">Multi-pass membrane protein</topology>
    </subcellularLocation>
</comment>
<keyword evidence="8" id="KW-1185">Reference proteome</keyword>
<sequence>MGWGLLIAVPFVLVCGANDGAVLLGLALRAGLGRTATLLAPLTLVLSLVAVPVLFGYGVAGTFTGGLAGLTGGPFLGGVIASLVVVGVLSRRGLPTSLTLALVGGLTGAALGGGLAVSWERVAVVLAAGLGAPAAGLVLGYLLGAGSHRVPGSSRMPAVARVLGAGSYALQCAAYAANDGQKMFAVLAVALGGTPGWGWLVAVALVFCLGALPSVAGVGERLGRGLALLRPVHVMSAQGACAAAVLAGSALGSPVSMTQSLSAGAVGVAASEGVRRVRWPQVMRLGLAWVLTLPSALALGVLAGLLTRTAW</sequence>
<evidence type="ECO:0000256" key="2">
    <source>
        <dbReference type="ARBA" id="ARBA00022448"/>
    </source>
</evidence>
<keyword evidence="3 6" id="KW-0812">Transmembrane</keyword>